<feature type="region of interest" description="Disordered" evidence="2">
    <location>
        <begin position="140"/>
        <end position="159"/>
    </location>
</feature>
<dbReference type="SUPFAM" id="SSF46785">
    <property type="entry name" value="Winged helix' DNA-binding domain"/>
    <property type="match status" value="1"/>
</dbReference>
<gene>
    <name evidence="4" type="ORF">RH857_12855</name>
</gene>
<dbReference type="InterPro" id="IPR036388">
    <property type="entry name" value="WH-like_DNA-bd_sf"/>
</dbReference>
<evidence type="ECO:0000256" key="2">
    <source>
        <dbReference type="SAM" id="MobiDB-lite"/>
    </source>
</evidence>
<dbReference type="EMBL" id="JAVKGT010000048">
    <property type="protein sequence ID" value="MDR5713011.1"/>
    <property type="molecule type" value="Genomic_DNA"/>
</dbReference>
<evidence type="ECO:0000259" key="3">
    <source>
        <dbReference type="PROSITE" id="PS50987"/>
    </source>
</evidence>
<dbReference type="InterPro" id="IPR036390">
    <property type="entry name" value="WH_DNA-bd_sf"/>
</dbReference>
<dbReference type="Pfam" id="PF01022">
    <property type="entry name" value="HTH_5"/>
    <property type="match status" value="1"/>
</dbReference>
<dbReference type="InterPro" id="IPR001845">
    <property type="entry name" value="HTH_ArsR_DNA-bd_dom"/>
</dbReference>
<dbReference type="Gene3D" id="3.40.50.2300">
    <property type="match status" value="1"/>
</dbReference>
<name>A0ABU1FWG1_9MICC</name>
<proteinExistence type="predicted"/>
<sequence>MNIEQIPDGPPPSLSVAQRAARHSALAEPVRLRIVDLLLCSDLSSSELRGLLGVSSNLLAHHLGVLEKARLVERRQSEGDRRRSYVRLLPQERRALAYEHAGTGKTKAPPSQLVFICTGNSARSPFAAAWWNRNAARPTGVPATSAGTKPAASVPPPAAETAKGLGIDLSNHDPKPMENVPASSTTIVLCDRAHEALSGVVEGELHHWSIPNPAGTGTAKAYDLAFREISERVDLLAASLRTAQ</sequence>
<keyword evidence="5" id="KW-1185">Reference proteome</keyword>
<dbReference type="InterPro" id="IPR011991">
    <property type="entry name" value="ArsR-like_HTH"/>
</dbReference>
<dbReference type="RefSeq" id="WP_310538379.1">
    <property type="nucleotide sequence ID" value="NZ_BAAAOC010000068.1"/>
</dbReference>
<dbReference type="CDD" id="cd00090">
    <property type="entry name" value="HTH_ARSR"/>
    <property type="match status" value="1"/>
</dbReference>
<dbReference type="Gene3D" id="1.10.10.10">
    <property type="entry name" value="Winged helix-like DNA-binding domain superfamily/Winged helix DNA-binding domain"/>
    <property type="match status" value="1"/>
</dbReference>
<organism evidence="4 5">
    <name type="scientific">Nesterenkonia flava</name>
    <dbReference type="NCBI Taxonomy" id="469799"/>
    <lineage>
        <taxon>Bacteria</taxon>
        <taxon>Bacillati</taxon>
        <taxon>Actinomycetota</taxon>
        <taxon>Actinomycetes</taxon>
        <taxon>Micrococcales</taxon>
        <taxon>Micrococcaceae</taxon>
        <taxon>Nesterenkonia</taxon>
    </lineage>
</organism>
<dbReference type="PANTHER" id="PTHR43428:SF1">
    <property type="entry name" value="ARSENATE REDUCTASE"/>
    <property type="match status" value="1"/>
</dbReference>
<evidence type="ECO:0000313" key="4">
    <source>
        <dbReference type="EMBL" id="MDR5713011.1"/>
    </source>
</evidence>
<dbReference type="SUPFAM" id="SSF52788">
    <property type="entry name" value="Phosphotyrosine protein phosphatases I"/>
    <property type="match status" value="1"/>
</dbReference>
<evidence type="ECO:0000313" key="5">
    <source>
        <dbReference type="Proteomes" id="UP001260872"/>
    </source>
</evidence>
<dbReference type="PANTHER" id="PTHR43428">
    <property type="entry name" value="ARSENATE REDUCTASE"/>
    <property type="match status" value="1"/>
</dbReference>
<keyword evidence="1" id="KW-0059">Arsenical resistance</keyword>
<dbReference type="InterPro" id="IPR036196">
    <property type="entry name" value="Ptyr_pPase_sf"/>
</dbReference>
<dbReference type="InterPro" id="IPR023485">
    <property type="entry name" value="Ptyr_pPase"/>
</dbReference>
<feature type="domain" description="HTH arsR-type" evidence="3">
    <location>
        <begin position="11"/>
        <end position="105"/>
    </location>
</feature>
<accession>A0ABU1FWG1</accession>
<comment type="caution">
    <text evidence="4">The sequence shown here is derived from an EMBL/GenBank/DDBJ whole genome shotgun (WGS) entry which is preliminary data.</text>
</comment>
<protein>
    <submittedName>
        <fullName evidence="4">Helix-turn-helix domain-containing protein</fullName>
    </submittedName>
</protein>
<dbReference type="SMART" id="SM00418">
    <property type="entry name" value="HTH_ARSR"/>
    <property type="match status" value="1"/>
</dbReference>
<reference evidence="5" key="1">
    <citation type="submission" date="2023-07" db="EMBL/GenBank/DDBJ databases">
        <title>Description of three actinobacteria isolated from air of manufacturing shop in a pharmaceutical factory.</title>
        <authorList>
            <person name="Zhang D.-F."/>
        </authorList>
    </citation>
    <scope>NUCLEOTIDE SEQUENCE [LARGE SCALE GENOMIC DNA]</scope>
    <source>
        <strain evidence="5">CCTCC AB 207010</strain>
    </source>
</reference>
<dbReference type="PROSITE" id="PS50987">
    <property type="entry name" value="HTH_ARSR_2"/>
    <property type="match status" value="1"/>
</dbReference>
<dbReference type="Proteomes" id="UP001260872">
    <property type="component" value="Unassembled WGS sequence"/>
</dbReference>
<evidence type="ECO:0000256" key="1">
    <source>
        <dbReference type="ARBA" id="ARBA00022849"/>
    </source>
</evidence>
<dbReference type="SMART" id="SM00226">
    <property type="entry name" value="LMWPc"/>
    <property type="match status" value="1"/>
</dbReference>
<dbReference type="Pfam" id="PF01451">
    <property type="entry name" value="LMWPc"/>
    <property type="match status" value="1"/>
</dbReference>